<feature type="transmembrane region" description="Helical" evidence="5">
    <location>
        <begin position="230"/>
        <end position="251"/>
    </location>
</feature>
<keyword evidence="5" id="KW-0812">Transmembrane</keyword>
<dbReference type="GO" id="GO:0007155">
    <property type="term" value="P:cell adhesion"/>
    <property type="evidence" value="ECO:0007669"/>
    <property type="project" value="UniProtKB-KW"/>
</dbReference>
<accession>A0A7Y9XE85</accession>
<keyword evidence="1" id="KW-0964">Secreted</keyword>
<dbReference type="InterPro" id="IPR005528">
    <property type="entry name" value="ChpA-H"/>
</dbReference>
<dbReference type="EMBL" id="JACCHL010000001">
    <property type="protein sequence ID" value="NYH53217.1"/>
    <property type="molecule type" value="Genomic_DNA"/>
</dbReference>
<proteinExistence type="predicted"/>
<keyword evidence="3" id="KW-0034">Amyloid</keyword>
<evidence type="ECO:0000256" key="5">
    <source>
        <dbReference type="SAM" id="Phobius"/>
    </source>
</evidence>
<feature type="domain" description="Chaplin" evidence="7">
    <location>
        <begin position="34"/>
        <end position="74"/>
    </location>
</feature>
<sequence length="259" mass="25747">MTYTTHARIAALVAAGFIATTGGIAYADTTTSGNGSLGGGNQFVLDGDIPVNLCGNAIAVLGVAGANCTGSGAQVSEHGDSDVATSGNGSVLGGNQAVVEGDVPVNACGNAVSAVGAAGANCTDSGAGVTEEPEDPKHPEEPKDPEEPKHPEEPKDPEEPKHPEEPKDPKDPEEPKHPDEPKDPGYGETPEEDTPGGGDEVPSEEPTSPPADDEETPAPELALTGTDGGALSGLLATAAAAIAAGVGLVLAGRRRRARA</sequence>
<dbReference type="RefSeq" id="WP_218908723.1">
    <property type="nucleotide sequence ID" value="NZ_JACCHL010000001.1"/>
</dbReference>
<keyword evidence="2" id="KW-0130">Cell adhesion</keyword>
<keyword evidence="5" id="KW-0472">Membrane</keyword>
<comment type="caution">
    <text evidence="8">The sequence shown here is derived from an EMBL/GenBank/DDBJ whole genome shotgun (WGS) entry which is preliminary data.</text>
</comment>
<organism evidence="8 9">
    <name type="scientific">Nocardiopsis sinuspersici</name>
    <dbReference type="NCBI Taxonomy" id="501010"/>
    <lineage>
        <taxon>Bacteria</taxon>
        <taxon>Bacillati</taxon>
        <taxon>Actinomycetota</taxon>
        <taxon>Actinomycetes</taxon>
        <taxon>Streptosporangiales</taxon>
        <taxon>Nocardiopsidaceae</taxon>
        <taxon>Nocardiopsis</taxon>
    </lineage>
</organism>
<evidence type="ECO:0000256" key="6">
    <source>
        <dbReference type="SAM" id="SignalP"/>
    </source>
</evidence>
<evidence type="ECO:0000259" key="7">
    <source>
        <dbReference type="PROSITE" id="PS51884"/>
    </source>
</evidence>
<name>A0A7Y9XE85_9ACTN</name>
<dbReference type="AlphaFoldDB" id="A0A7Y9XE85"/>
<reference evidence="8 9" key="1">
    <citation type="submission" date="2020-07" db="EMBL/GenBank/DDBJ databases">
        <title>Sequencing the genomes of 1000 actinobacteria strains.</title>
        <authorList>
            <person name="Klenk H.-P."/>
        </authorList>
    </citation>
    <scope>NUCLEOTIDE SEQUENCE [LARGE SCALE GENOMIC DNA]</scope>
    <source>
        <strain evidence="8 9">DSM 45278</strain>
    </source>
</reference>
<feature type="chain" id="PRO_5031576017" evidence="6">
    <location>
        <begin position="28"/>
        <end position="259"/>
    </location>
</feature>
<feature type="compositionally biased region" description="Basic and acidic residues" evidence="4">
    <location>
        <begin position="135"/>
        <end position="185"/>
    </location>
</feature>
<gene>
    <name evidence="8" type="ORF">HNR06_002806</name>
</gene>
<evidence type="ECO:0000256" key="1">
    <source>
        <dbReference type="ARBA" id="ARBA00022512"/>
    </source>
</evidence>
<keyword evidence="1" id="KW-0134">Cell wall</keyword>
<keyword evidence="6" id="KW-0732">Signal</keyword>
<dbReference type="Proteomes" id="UP000584931">
    <property type="component" value="Unassembled WGS sequence"/>
</dbReference>
<evidence type="ECO:0000313" key="8">
    <source>
        <dbReference type="EMBL" id="NYH53217.1"/>
    </source>
</evidence>
<evidence type="ECO:0000256" key="3">
    <source>
        <dbReference type="ARBA" id="ARBA00023087"/>
    </source>
</evidence>
<feature type="domain" description="Chaplin" evidence="7">
    <location>
        <begin position="88"/>
        <end position="128"/>
    </location>
</feature>
<evidence type="ECO:0000256" key="2">
    <source>
        <dbReference type="ARBA" id="ARBA00022889"/>
    </source>
</evidence>
<dbReference type="PROSITE" id="PS51884">
    <property type="entry name" value="CHAPLIN"/>
    <property type="match status" value="2"/>
</dbReference>
<evidence type="ECO:0000256" key="4">
    <source>
        <dbReference type="SAM" id="MobiDB-lite"/>
    </source>
</evidence>
<feature type="region of interest" description="Disordered" evidence="4">
    <location>
        <begin position="123"/>
        <end position="229"/>
    </location>
</feature>
<feature type="signal peptide" evidence="6">
    <location>
        <begin position="1"/>
        <end position="27"/>
    </location>
</feature>
<keyword evidence="5" id="KW-1133">Transmembrane helix</keyword>
<evidence type="ECO:0000313" key="9">
    <source>
        <dbReference type="Proteomes" id="UP000584931"/>
    </source>
</evidence>
<protein>
    <submittedName>
        <fullName evidence="8">Outer membrane biosynthesis protein TonB</fullName>
    </submittedName>
</protein>